<dbReference type="InterPro" id="IPR011990">
    <property type="entry name" value="TPR-like_helical_dom_sf"/>
</dbReference>
<evidence type="ECO:0000313" key="1">
    <source>
        <dbReference type="EMBL" id="MDN0023202.1"/>
    </source>
</evidence>
<reference evidence="2" key="2">
    <citation type="submission" date="2023-08" db="EMBL/GenBank/DDBJ databases">
        <title>Identification and characterization of horizontal gene transfer across gut microbiota members of farm animals based on homology search.</title>
        <authorList>
            <person name="Schwarzerova J."/>
            <person name="Nykrynova M."/>
            <person name="Jureckova K."/>
            <person name="Cejkova D."/>
            <person name="Rychlik I."/>
        </authorList>
    </citation>
    <scope>NUCLEOTIDE SEQUENCE</scope>
    <source>
        <strain evidence="2">ET15</strain>
        <strain evidence="1">ET37</strain>
    </source>
</reference>
<organism evidence="2 4">
    <name type="scientific">Leyella lascolaii</name>
    <dbReference type="NCBI Taxonomy" id="1776379"/>
    <lineage>
        <taxon>Bacteria</taxon>
        <taxon>Pseudomonadati</taxon>
        <taxon>Bacteroidota</taxon>
        <taxon>Bacteroidia</taxon>
        <taxon>Bacteroidales</taxon>
        <taxon>Prevotellaceae</taxon>
        <taxon>Leyella</taxon>
    </lineage>
</organism>
<gene>
    <name evidence="1" type="ORF">QVN81_09245</name>
    <name evidence="2" type="ORF">QVN84_06025</name>
</gene>
<dbReference type="InterPro" id="IPR019734">
    <property type="entry name" value="TPR_rpt"/>
</dbReference>
<dbReference type="Gene3D" id="1.25.40.10">
    <property type="entry name" value="Tetratricopeptide repeat domain"/>
    <property type="match status" value="1"/>
</dbReference>
<name>A0AAW7JUT0_9BACT</name>
<evidence type="ECO:0000313" key="3">
    <source>
        <dbReference type="Proteomes" id="UP001167831"/>
    </source>
</evidence>
<evidence type="ECO:0008006" key="5">
    <source>
        <dbReference type="Google" id="ProtNLM"/>
    </source>
</evidence>
<dbReference type="Proteomes" id="UP001167831">
    <property type="component" value="Unassembled WGS sequence"/>
</dbReference>
<dbReference type="RefSeq" id="WP_289825646.1">
    <property type="nucleotide sequence ID" value="NZ_JAUEIE010000009.1"/>
</dbReference>
<evidence type="ECO:0000313" key="4">
    <source>
        <dbReference type="Proteomes" id="UP001168478"/>
    </source>
</evidence>
<dbReference type="EMBL" id="JAUEIE010000009">
    <property type="protein sequence ID" value="MDN0023202.1"/>
    <property type="molecule type" value="Genomic_DNA"/>
</dbReference>
<sequence>MQKNIIHSILYRQDLGRALRGMREEISGDSIYSSLEGEFEAIEKDYQLMRDYMLRGYKDPQIESVYRSLLRRACRLYGSMCLAEMVKRRPSYISAVISSGGLSLQSDDVRDGLERFVQDVAMASLGVAGMQEASPDDIYARHQQYMSRLFDAVLVSGQWSDNGAEAVKRLLTSPTVDSNDVTLLLSAVMLSAMNVFDLNKWLVMVDVYENASDERIRQRALTGWVFAMPSDDMSLFPEVEQTLVRLTGNESVCREILEMQMQVIYCNNADADNIKIQNDIIPSLMKNNRFEMTGSGIIEKDDDRMQDILDPGAADRNMEELERSLNKMMEMQKSGSDVYFGGFSQMKRFPFFNQMSNWFCPFYIEHPQIRSLSEKMGNNKFIQRLFNDSPFCDSDKYSFVLALSSVIGRMPDNIKEMLNSGEVLGLPSGMDVDVSDPAYIRRMYLQDLYRFFRLNQYKNDFASPFTGRGRQTGGLFFANRLLSGVLPETCVVELEKFLYKHKRYDMILSLAQVYAITDSEEHLIMAAMSHLRLGHSSEAETIFRQVMDINAGNAQAIKGMAQIAFASRRYSEAETYYGKLSELYPENKNYILNKAVSQLCDGKPEEGMAVIFRLDYEYPEDNNVRRALAWGQLLKGEARKASDIYDALIADGRCIRADFLNSAYTRWFVGNMGAAVDRLREYVSYNGDNMGYEELDTALAEDRNVLEAYGITGPEMKIMTDLVFGS</sequence>
<keyword evidence="3" id="KW-1185">Reference proteome</keyword>
<comment type="caution">
    <text evidence="2">The sequence shown here is derived from an EMBL/GenBank/DDBJ whole genome shotgun (WGS) entry which is preliminary data.</text>
</comment>
<dbReference type="SUPFAM" id="SSF48452">
    <property type="entry name" value="TPR-like"/>
    <property type="match status" value="1"/>
</dbReference>
<accession>A0AAW7JUT0</accession>
<dbReference type="SMART" id="SM00028">
    <property type="entry name" value="TPR"/>
    <property type="match status" value="2"/>
</dbReference>
<dbReference type="Proteomes" id="UP001168478">
    <property type="component" value="Unassembled WGS sequence"/>
</dbReference>
<dbReference type="AlphaFoldDB" id="A0AAW7JUT0"/>
<evidence type="ECO:0000313" key="2">
    <source>
        <dbReference type="EMBL" id="MDN0025077.1"/>
    </source>
</evidence>
<proteinExistence type="predicted"/>
<protein>
    <recommendedName>
        <fullName evidence="5">Tetratricopeptide repeat protein</fullName>
    </recommendedName>
</protein>
<dbReference type="EMBL" id="JAUEIF010000004">
    <property type="protein sequence ID" value="MDN0025077.1"/>
    <property type="molecule type" value="Genomic_DNA"/>
</dbReference>
<dbReference type="Pfam" id="PF14559">
    <property type="entry name" value="TPR_19"/>
    <property type="match status" value="1"/>
</dbReference>
<reference evidence="2" key="1">
    <citation type="submission" date="2023-06" db="EMBL/GenBank/DDBJ databases">
        <authorList>
            <person name="Zeman M."/>
            <person name="Kubasova T."/>
            <person name="Jahodarova E."/>
            <person name="Nykrynova M."/>
            <person name="Rychlik I."/>
        </authorList>
    </citation>
    <scope>NUCLEOTIDE SEQUENCE</scope>
    <source>
        <strain evidence="2">ET15</strain>
        <strain evidence="1">ET37</strain>
    </source>
</reference>